<gene>
    <name evidence="1" type="ORF">LUA448_LOCUS31203</name>
</gene>
<evidence type="ECO:0000313" key="2">
    <source>
        <dbReference type="Proteomes" id="UP000663833"/>
    </source>
</evidence>
<organism evidence="1 2">
    <name type="scientific">Rotaria socialis</name>
    <dbReference type="NCBI Taxonomy" id="392032"/>
    <lineage>
        <taxon>Eukaryota</taxon>
        <taxon>Metazoa</taxon>
        <taxon>Spiralia</taxon>
        <taxon>Gnathifera</taxon>
        <taxon>Rotifera</taxon>
        <taxon>Eurotatoria</taxon>
        <taxon>Bdelloidea</taxon>
        <taxon>Philodinida</taxon>
        <taxon>Philodinidae</taxon>
        <taxon>Rotaria</taxon>
    </lineage>
</organism>
<dbReference type="Proteomes" id="UP000663833">
    <property type="component" value="Unassembled WGS sequence"/>
</dbReference>
<name>A0A818P6Z0_9BILA</name>
<accession>A0A818P6Z0</accession>
<dbReference type="AlphaFoldDB" id="A0A818P6Z0"/>
<proteinExistence type="predicted"/>
<comment type="caution">
    <text evidence="1">The sequence shown here is derived from an EMBL/GenBank/DDBJ whole genome shotgun (WGS) entry which is preliminary data.</text>
</comment>
<reference evidence="1" key="1">
    <citation type="submission" date="2021-02" db="EMBL/GenBank/DDBJ databases">
        <authorList>
            <person name="Nowell W R."/>
        </authorList>
    </citation>
    <scope>NUCLEOTIDE SEQUENCE</scope>
</reference>
<protein>
    <submittedName>
        <fullName evidence="1">Uncharacterized protein</fullName>
    </submittedName>
</protein>
<sequence>RTRTRTRIGGTRTRTRTRIGGTRTRTRTRIVGTRTHTRTRKTPYLPSSVLESASKSSFSVSVIQH</sequence>
<feature type="non-terminal residue" evidence="1">
    <location>
        <position position="1"/>
    </location>
</feature>
<evidence type="ECO:0000313" key="1">
    <source>
        <dbReference type="EMBL" id="CAF3616470.1"/>
    </source>
</evidence>
<dbReference type="EMBL" id="CAJNYD010004634">
    <property type="protein sequence ID" value="CAF3616470.1"/>
    <property type="molecule type" value="Genomic_DNA"/>
</dbReference>